<dbReference type="OrthoDB" id="5849384at2759"/>
<feature type="transmembrane region" description="Helical" evidence="6">
    <location>
        <begin position="92"/>
        <end position="113"/>
    </location>
</feature>
<organism evidence="8 9">
    <name type="scientific">Steinernema carpocapsae</name>
    <name type="common">Entomopathogenic nematode</name>
    <dbReference type="NCBI Taxonomy" id="34508"/>
    <lineage>
        <taxon>Eukaryota</taxon>
        <taxon>Metazoa</taxon>
        <taxon>Ecdysozoa</taxon>
        <taxon>Nematoda</taxon>
        <taxon>Chromadorea</taxon>
        <taxon>Rhabditida</taxon>
        <taxon>Tylenchina</taxon>
        <taxon>Panagrolaimomorpha</taxon>
        <taxon>Strongyloidoidea</taxon>
        <taxon>Steinernematidae</taxon>
        <taxon>Steinernema</taxon>
    </lineage>
</organism>
<protein>
    <recommendedName>
        <fullName evidence="7">G-protein coupled receptors family 1 profile domain-containing protein</fullName>
    </recommendedName>
</protein>
<reference evidence="8 9" key="2">
    <citation type="journal article" date="2019" name="G3 (Bethesda)">
        <title>Hybrid Assembly of the Genome of the Entomopathogenic Nematode Steinernema carpocapsae Identifies the X-Chromosome.</title>
        <authorList>
            <person name="Serra L."/>
            <person name="Macchietto M."/>
            <person name="Macias-Munoz A."/>
            <person name="McGill C.J."/>
            <person name="Rodriguez I.M."/>
            <person name="Rodriguez B."/>
            <person name="Murad R."/>
            <person name="Mortazavi A."/>
        </authorList>
    </citation>
    <scope>NUCLEOTIDE SEQUENCE [LARGE SCALE GENOMIC DNA]</scope>
    <source>
        <strain evidence="8 9">ALL</strain>
    </source>
</reference>
<dbReference type="AlphaFoldDB" id="A0A4U5MR76"/>
<dbReference type="Pfam" id="PF10328">
    <property type="entry name" value="7TM_GPCR_Srx"/>
    <property type="match status" value="1"/>
</dbReference>
<dbReference type="InterPro" id="IPR019430">
    <property type="entry name" value="7TM_GPCR_serpentine_rcpt_Srx"/>
</dbReference>
<dbReference type="SUPFAM" id="SSF81321">
    <property type="entry name" value="Family A G protein-coupled receptor-like"/>
    <property type="match status" value="1"/>
</dbReference>
<keyword evidence="3 6" id="KW-1133">Transmembrane helix</keyword>
<keyword evidence="2 6" id="KW-0812">Transmembrane</keyword>
<evidence type="ECO:0000256" key="3">
    <source>
        <dbReference type="ARBA" id="ARBA00022989"/>
    </source>
</evidence>
<gene>
    <name evidence="8" type="ORF">L596_019368</name>
</gene>
<feature type="domain" description="G-protein coupled receptors family 1 profile" evidence="7">
    <location>
        <begin position="117"/>
        <end position="291"/>
    </location>
</feature>
<dbReference type="InterPro" id="IPR017452">
    <property type="entry name" value="GPCR_Rhodpsn_7TM"/>
</dbReference>
<feature type="transmembrane region" description="Helical" evidence="6">
    <location>
        <begin position="237"/>
        <end position="257"/>
    </location>
</feature>
<evidence type="ECO:0000256" key="2">
    <source>
        <dbReference type="ARBA" id="ARBA00022692"/>
    </source>
</evidence>
<comment type="subcellular location">
    <subcellularLocation>
        <location evidence="1">Membrane</location>
    </subcellularLocation>
</comment>
<dbReference type="GO" id="GO:0016020">
    <property type="term" value="C:membrane"/>
    <property type="evidence" value="ECO:0007669"/>
    <property type="project" value="UniProtKB-SubCell"/>
</dbReference>
<accession>A0A4U5MR76</accession>
<feature type="transmembrane region" description="Helical" evidence="6">
    <location>
        <begin position="59"/>
        <end position="80"/>
    </location>
</feature>
<evidence type="ECO:0000259" key="7">
    <source>
        <dbReference type="PROSITE" id="PS50262"/>
    </source>
</evidence>
<dbReference type="EMBL" id="AZBU02000006">
    <property type="protein sequence ID" value="TKR71833.1"/>
    <property type="molecule type" value="Genomic_DNA"/>
</dbReference>
<dbReference type="Proteomes" id="UP000298663">
    <property type="component" value="Unassembled WGS sequence"/>
</dbReference>
<comment type="caution">
    <text evidence="8">The sequence shown here is derived from an EMBL/GenBank/DDBJ whole genome shotgun (WGS) entry which is preliminary data.</text>
</comment>
<evidence type="ECO:0000313" key="8">
    <source>
        <dbReference type="EMBL" id="TKR71833.1"/>
    </source>
</evidence>
<keyword evidence="9" id="KW-1185">Reference proteome</keyword>
<feature type="region of interest" description="Disordered" evidence="5">
    <location>
        <begin position="306"/>
        <end position="333"/>
    </location>
</feature>
<feature type="transmembrane region" description="Helical" evidence="6">
    <location>
        <begin position="140"/>
        <end position="162"/>
    </location>
</feature>
<name>A0A4U5MR76_STECR</name>
<feature type="transmembrane region" description="Helical" evidence="6">
    <location>
        <begin position="269"/>
        <end position="291"/>
    </location>
</feature>
<dbReference type="PROSITE" id="PS50262">
    <property type="entry name" value="G_PROTEIN_RECEP_F1_2"/>
    <property type="match status" value="1"/>
</dbReference>
<keyword evidence="4 6" id="KW-0472">Membrane</keyword>
<dbReference type="PANTHER" id="PTHR23017:SF3">
    <property type="entry name" value="G-PROTEIN COUPLED RECEPTORS FAMILY 1 PROFILE DOMAIN-CONTAINING PROTEIN"/>
    <property type="match status" value="1"/>
</dbReference>
<dbReference type="CDD" id="cd00637">
    <property type="entry name" value="7tm_classA_rhodopsin-like"/>
    <property type="match status" value="1"/>
</dbReference>
<feature type="transmembrane region" description="Helical" evidence="6">
    <location>
        <begin position="26"/>
        <end position="47"/>
    </location>
</feature>
<evidence type="ECO:0000256" key="5">
    <source>
        <dbReference type="SAM" id="MobiDB-lite"/>
    </source>
</evidence>
<evidence type="ECO:0000256" key="4">
    <source>
        <dbReference type="ARBA" id="ARBA00023136"/>
    </source>
</evidence>
<feature type="transmembrane region" description="Helical" evidence="6">
    <location>
        <begin position="195"/>
        <end position="216"/>
    </location>
</feature>
<dbReference type="PANTHER" id="PTHR23017">
    <property type="entry name" value="SERPENTINE RECEPTOR, CLASS X"/>
    <property type="match status" value="1"/>
</dbReference>
<dbReference type="Gene3D" id="1.20.1070.10">
    <property type="entry name" value="Rhodopsin 7-helix transmembrane proteins"/>
    <property type="match status" value="1"/>
</dbReference>
<evidence type="ECO:0000256" key="1">
    <source>
        <dbReference type="ARBA" id="ARBA00004370"/>
    </source>
</evidence>
<proteinExistence type="predicted"/>
<reference evidence="8 9" key="1">
    <citation type="journal article" date="2015" name="Genome Biol.">
        <title>Comparative genomics of Steinernema reveals deeply conserved gene regulatory networks.</title>
        <authorList>
            <person name="Dillman A.R."/>
            <person name="Macchietto M."/>
            <person name="Porter C.F."/>
            <person name="Rogers A."/>
            <person name="Williams B."/>
            <person name="Antoshechkin I."/>
            <person name="Lee M.M."/>
            <person name="Goodwin Z."/>
            <person name="Lu X."/>
            <person name="Lewis E.E."/>
            <person name="Goodrich-Blair H."/>
            <person name="Stock S.P."/>
            <person name="Adams B.J."/>
            <person name="Sternberg P.W."/>
            <person name="Mortazavi A."/>
        </authorList>
    </citation>
    <scope>NUCLEOTIDE SEQUENCE [LARGE SCALE GENOMIC DNA]</scope>
    <source>
        <strain evidence="8 9">ALL</strain>
    </source>
</reference>
<sequence length="333" mass="37547">MSPGNESFVYGSELFGRGDPTQTDQIVGSAIFSLALCALILGCYNIYVIKKMKIFHNAFGWFWASRTIGEMGSNLVHVIYSGPLTILQYNVFPPWAGITAFTFGYFFACHACVMHQVVSVNRMLAVCMPIRYRFIFTKKICKILIAMCWVEVFFVLAAYLVFPCNVVGYSPTLYEYVFVKCEAGLERDYSIVGTFVNRFCFVVCFLTMLSDVVTLVKIIQIKKSGLQRKNFSRDVRFFCQTSVQNMTMMIALTLIVLVNNSTSEDGLILQIFAFCTLIVTHLNNALALIIFNPEVRGRFTGKSYNSSANGMEHSHRVAPTKSGEELWTTHSKS</sequence>
<evidence type="ECO:0000313" key="9">
    <source>
        <dbReference type="Proteomes" id="UP000298663"/>
    </source>
</evidence>
<evidence type="ECO:0000256" key="6">
    <source>
        <dbReference type="SAM" id="Phobius"/>
    </source>
</evidence>